<evidence type="ECO:0000313" key="3">
    <source>
        <dbReference type="Proteomes" id="UP000578077"/>
    </source>
</evidence>
<evidence type="ECO:0000313" key="2">
    <source>
        <dbReference type="EMBL" id="MBB6000025.1"/>
    </source>
</evidence>
<dbReference type="InterPro" id="IPR045851">
    <property type="entry name" value="AMP-bd_C_sf"/>
</dbReference>
<keyword evidence="2" id="KW-0808">Transferase</keyword>
<keyword evidence="2" id="KW-0489">Methyltransferase</keyword>
<reference evidence="2 3" key="1">
    <citation type="submission" date="2020-08" db="EMBL/GenBank/DDBJ databases">
        <title>Sequencing the genomes of 1000 actinobacteria strains.</title>
        <authorList>
            <person name="Klenk H.-P."/>
        </authorList>
    </citation>
    <scope>NUCLEOTIDE SEQUENCE [LARGE SCALE GENOMIC DNA]</scope>
    <source>
        <strain evidence="2 3">DSM 44593</strain>
    </source>
</reference>
<dbReference type="SUPFAM" id="SSF56801">
    <property type="entry name" value="Acetyl-CoA synthetase-like"/>
    <property type="match status" value="1"/>
</dbReference>
<sequence>MQPKEIEFLLAQHGDVAQAAVVPTDASPGTDSAGSIGYVTLRALTSQAETRTEEQLTEWQEIYDLLYTASSDAAFGDNFAGWTSAYDRRPIDLDAMRQWRHMTVERVRELRPRRVLEIGVGSGLLLSRLAQDCDEYWATDLSSVAISDLARHISTDSALADRVTLRNQGAENVDGLPTEYFDTVVINSVVQVFPGAAYLTTVIDRVLTLLAAGGSFFIGDIRDLRTRDYIYAAIALRNPKAVDASAVHRITQRHKAKDEELFVHPDFFLDLARSHPAVTGVDIQLKQGEYHNELTRHRYDIVLHKSPSTALDVAECPVLRWGADVGSLDGVRELLTSSRPPLRVAGIPNARLAGEITAWQALAADDVARAEEALSRTGQDAVDPHTVALLASATGHYAAFAPSTDHAGQFDAVFLPEKGKSVGTRRAQDSGASQLADVPAATHRGTALHAELREWLGGKVPEQYLPTAIVALDDMPLRPDGTIDRAVLDRVSPSGGLVQ</sequence>
<feature type="domain" description="Methyltransferase type 12" evidence="1">
    <location>
        <begin position="116"/>
        <end position="215"/>
    </location>
</feature>
<dbReference type="InterPro" id="IPR029063">
    <property type="entry name" value="SAM-dependent_MTases_sf"/>
</dbReference>
<name>A0A841EA74_9ACTN</name>
<dbReference type="Pfam" id="PF08242">
    <property type="entry name" value="Methyltransf_12"/>
    <property type="match status" value="1"/>
</dbReference>
<gene>
    <name evidence="2" type="ORF">HNR25_003776</name>
</gene>
<accession>A0A841EA74</accession>
<dbReference type="GO" id="GO:0032259">
    <property type="term" value="P:methylation"/>
    <property type="evidence" value="ECO:0007669"/>
    <property type="project" value="UniProtKB-KW"/>
</dbReference>
<comment type="caution">
    <text evidence="2">The sequence shown here is derived from an EMBL/GenBank/DDBJ whole genome shotgun (WGS) entry which is preliminary data.</text>
</comment>
<organism evidence="2 3">
    <name type="scientific">Streptomonospora salina</name>
    <dbReference type="NCBI Taxonomy" id="104205"/>
    <lineage>
        <taxon>Bacteria</taxon>
        <taxon>Bacillati</taxon>
        <taxon>Actinomycetota</taxon>
        <taxon>Actinomycetes</taxon>
        <taxon>Streptosporangiales</taxon>
        <taxon>Nocardiopsidaceae</taxon>
        <taxon>Streptomonospora</taxon>
    </lineage>
</organism>
<evidence type="ECO:0000259" key="1">
    <source>
        <dbReference type="Pfam" id="PF08242"/>
    </source>
</evidence>
<dbReference type="Gene3D" id="3.40.50.150">
    <property type="entry name" value="Vaccinia Virus protein VP39"/>
    <property type="match status" value="1"/>
</dbReference>
<dbReference type="Gene3D" id="3.30.300.30">
    <property type="match status" value="1"/>
</dbReference>
<keyword evidence="3" id="KW-1185">Reference proteome</keyword>
<dbReference type="Proteomes" id="UP000578077">
    <property type="component" value="Unassembled WGS sequence"/>
</dbReference>
<protein>
    <submittedName>
        <fullName evidence="2">2-polyprenyl-3-methyl-5-hydroxy-6-metoxy-1, 4-benzoquinol methylase</fullName>
    </submittedName>
</protein>
<dbReference type="RefSeq" id="WP_184637211.1">
    <property type="nucleotide sequence ID" value="NZ_BAABKT010000028.1"/>
</dbReference>
<dbReference type="CDD" id="cd02440">
    <property type="entry name" value="AdoMet_MTases"/>
    <property type="match status" value="1"/>
</dbReference>
<dbReference type="AlphaFoldDB" id="A0A841EA74"/>
<dbReference type="GO" id="GO:0008168">
    <property type="term" value="F:methyltransferase activity"/>
    <property type="evidence" value="ECO:0007669"/>
    <property type="project" value="UniProtKB-KW"/>
</dbReference>
<dbReference type="InterPro" id="IPR013217">
    <property type="entry name" value="Methyltransf_12"/>
</dbReference>
<dbReference type="EMBL" id="JACHLY010000001">
    <property type="protein sequence ID" value="MBB6000025.1"/>
    <property type="molecule type" value="Genomic_DNA"/>
</dbReference>
<dbReference type="SUPFAM" id="SSF53335">
    <property type="entry name" value="S-adenosyl-L-methionine-dependent methyltransferases"/>
    <property type="match status" value="1"/>
</dbReference>
<proteinExistence type="predicted"/>